<gene>
    <name evidence="2" type="ORF">CBW24_02250</name>
</gene>
<dbReference type="KEGG" id="cmag:CBW24_02250"/>
<protein>
    <recommendedName>
        <fullName evidence="4">Hemin uptake protein HemP</fullName>
    </recommendedName>
</protein>
<keyword evidence="3" id="KW-1185">Reference proteome</keyword>
<dbReference type="OrthoDB" id="7691333at2"/>
<name>A0A291LWX2_9RHOB</name>
<feature type="region of interest" description="Disordered" evidence="1">
    <location>
        <begin position="1"/>
        <end position="25"/>
    </location>
</feature>
<sequence>MVWTGSLSVNAPDKPATDALTGDPAAGVPHYDVHQLTGSDGRATIALEGQVYTLRITRANKLILTK</sequence>
<accession>A0A291LWX2</accession>
<dbReference type="EMBL" id="CP021404">
    <property type="protein sequence ID" value="ATI40935.1"/>
    <property type="molecule type" value="Genomic_DNA"/>
</dbReference>
<evidence type="ECO:0000256" key="1">
    <source>
        <dbReference type="SAM" id="MobiDB-lite"/>
    </source>
</evidence>
<dbReference type="AlphaFoldDB" id="A0A291LWX2"/>
<dbReference type="Pfam" id="PF10636">
    <property type="entry name" value="hemP"/>
    <property type="match status" value="1"/>
</dbReference>
<reference evidence="2 3" key="1">
    <citation type="submission" date="2017-05" db="EMBL/GenBank/DDBJ databases">
        <title>Comparative genomic and metabolic analysis of manganese-oxidizing mechanisms in Celeribater manganoxidans DY25T: its adaption to the environment of polymetallic nodule.</title>
        <authorList>
            <person name="Wang X."/>
        </authorList>
    </citation>
    <scope>NUCLEOTIDE SEQUENCE [LARGE SCALE GENOMIC DNA]</scope>
    <source>
        <strain evidence="2 3">DY25</strain>
    </source>
</reference>
<organism evidence="2 3">
    <name type="scientific">Pacificitalea manganoxidans</name>
    <dbReference type="NCBI Taxonomy" id="1411902"/>
    <lineage>
        <taxon>Bacteria</taxon>
        <taxon>Pseudomonadati</taxon>
        <taxon>Pseudomonadota</taxon>
        <taxon>Alphaproteobacteria</taxon>
        <taxon>Rhodobacterales</taxon>
        <taxon>Paracoccaceae</taxon>
        <taxon>Pacificitalea</taxon>
    </lineage>
</organism>
<proteinExistence type="predicted"/>
<evidence type="ECO:0008006" key="4">
    <source>
        <dbReference type="Google" id="ProtNLM"/>
    </source>
</evidence>
<dbReference type="InterPro" id="IPR019600">
    <property type="entry name" value="Hemin_uptake_protein_HemP"/>
</dbReference>
<evidence type="ECO:0000313" key="3">
    <source>
        <dbReference type="Proteomes" id="UP000219050"/>
    </source>
</evidence>
<dbReference type="Proteomes" id="UP000219050">
    <property type="component" value="Chromosome"/>
</dbReference>
<dbReference type="Gene3D" id="2.10.70.10">
    <property type="entry name" value="Complement Module, domain 1"/>
    <property type="match status" value="1"/>
</dbReference>
<evidence type="ECO:0000313" key="2">
    <source>
        <dbReference type="EMBL" id="ATI40935.1"/>
    </source>
</evidence>